<protein>
    <submittedName>
        <fullName evidence="1">Uncharacterized protein</fullName>
    </submittedName>
</protein>
<organism evidence="1">
    <name type="scientific">Arundo donax</name>
    <name type="common">Giant reed</name>
    <name type="synonym">Donax arundinaceus</name>
    <dbReference type="NCBI Taxonomy" id="35708"/>
    <lineage>
        <taxon>Eukaryota</taxon>
        <taxon>Viridiplantae</taxon>
        <taxon>Streptophyta</taxon>
        <taxon>Embryophyta</taxon>
        <taxon>Tracheophyta</taxon>
        <taxon>Spermatophyta</taxon>
        <taxon>Magnoliopsida</taxon>
        <taxon>Liliopsida</taxon>
        <taxon>Poales</taxon>
        <taxon>Poaceae</taxon>
        <taxon>PACMAD clade</taxon>
        <taxon>Arundinoideae</taxon>
        <taxon>Arundineae</taxon>
        <taxon>Arundo</taxon>
    </lineage>
</organism>
<proteinExistence type="predicted"/>
<reference evidence="1" key="2">
    <citation type="journal article" date="2015" name="Data Brief">
        <title>Shoot transcriptome of the giant reed, Arundo donax.</title>
        <authorList>
            <person name="Barrero R.A."/>
            <person name="Guerrero F.D."/>
            <person name="Moolhuijzen P."/>
            <person name="Goolsby J.A."/>
            <person name="Tidwell J."/>
            <person name="Bellgard S.E."/>
            <person name="Bellgard M.I."/>
        </authorList>
    </citation>
    <scope>NUCLEOTIDE SEQUENCE</scope>
    <source>
        <tissue evidence="1">Shoot tissue taken approximately 20 cm above the soil surface</tissue>
    </source>
</reference>
<reference evidence="1" key="1">
    <citation type="submission" date="2014-09" db="EMBL/GenBank/DDBJ databases">
        <authorList>
            <person name="Magalhaes I.L.F."/>
            <person name="Oliveira U."/>
            <person name="Santos F.R."/>
            <person name="Vidigal T.H.D.A."/>
            <person name="Brescovit A.D."/>
            <person name="Santos A.J."/>
        </authorList>
    </citation>
    <scope>NUCLEOTIDE SEQUENCE</scope>
    <source>
        <tissue evidence="1">Shoot tissue taken approximately 20 cm above the soil surface</tissue>
    </source>
</reference>
<sequence>MNDIRVAFPSFYSSTLARHDDVPETPPVQ</sequence>
<dbReference type="EMBL" id="GBRH01187642">
    <property type="protein sequence ID" value="JAE10254.1"/>
    <property type="molecule type" value="Transcribed_RNA"/>
</dbReference>
<name>A0A0A9FG92_ARUDO</name>
<dbReference type="AlphaFoldDB" id="A0A0A9FG92"/>
<evidence type="ECO:0000313" key="1">
    <source>
        <dbReference type="EMBL" id="JAE10254.1"/>
    </source>
</evidence>
<accession>A0A0A9FG92</accession>